<evidence type="ECO:0000256" key="1">
    <source>
        <dbReference type="SAM" id="Phobius"/>
    </source>
</evidence>
<reference evidence="2 3" key="1">
    <citation type="submission" date="2016-10" db="EMBL/GenBank/DDBJ databases">
        <authorList>
            <person name="de Groot N.N."/>
        </authorList>
    </citation>
    <scope>NUCLEOTIDE SEQUENCE [LARGE SCALE GENOMIC DNA]</scope>
    <source>
        <strain evidence="2 3">DSM 18610</strain>
    </source>
</reference>
<feature type="transmembrane region" description="Helical" evidence="1">
    <location>
        <begin position="18"/>
        <end position="34"/>
    </location>
</feature>
<gene>
    <name evidence="2" type="ORF">SAMN04488023_12031</name>
</gene>
<organism evidence="2 3">
    <name type="scientific">Pedobacter rhizosphaerae</name>
    <dbReference type="NCBI Taxonomy" id="390241"/>
    <lineage>
        <taxon>Bacteria</taxon>
        <taxon>Pseudomonadati</taxon>
        <taxon>Bacteroidota</taxon>
        <taxon>Sphingobacteriia</taxon>
        <taxon>Sphingobacteriales</taxon>
        <taxon>Sphingobacteriaceae</taxon>
        <taxon>Pedobacter</taxon>
    </lineage>
</organism>
<keyword evidence="1" id="KW-0472">Membrane</keyword>
<sequence>MSRKNDYERVANLNKNKARLLTGSTIITLFLTLNEKNKWSESYPQFADYLSVIIAINSMLIVCYIAFEMRANYIFTKAEKQRKLQYLDNSFGTNFANSTVQNYFTQDQIQPGFYKLCVNCFENSFHTYNVVKAMQPKTYLKAAVVLVVFIFSASVGDKGVIRALIESILPLALIQDAIKTSIVITRLENIVENFRSFFNGLKHSDFTNKEPEAMKYIIEYETTLAWASMPTDSDLFFKLQDELAGEWEEIKKSYQINVVQN</sequence>
<dbReference type="EMBL" id="FOGG01000020">
    <property type="protein sequence ID" value="SER90622.1"/>
    <property type="molecule type" value="Genomic_DNA"/>
</dbReference>
<evidence type="ECO:0000313" key="2">
    <source>
        <dbReference type="EMBL" id="SER90622.1"/>
    </source>
</evidence>
<proteinExistence type="predicted"/>
<feature type="transmembrane region" description="Helical" evidence="1">
    <location>
        <begin position="46"/>
        <end position="67"/>
    </location>
</feature>
<dbReference type="AlphaFoldDB" id="A0A1H9T030"/>
<dbReference type="OrthoDB" id="8097020at2"/>
<keyword evidence="1" id="KW-1133">Transmembrane helix</keyword>
<name>A0A1H9T030_9SPHI</name>
<keyword evidence="1" id="KW-0812">Transmembrane</keyword>
<accession>A0A1H9T030</accession>
<dbReference type="Proteomes" id="UP000199572">
    <property type="component" value="Unassembled WGS sequence"/>
</dbReference>
<feature type="transmembrane region" description="Helical" evidence="1">
    <location>
        <begin position="138"/>
        <end position="156"/>
    </location>
</feature>
<dbReference type="RefSeq" id="WP_090885996.1">
    <property type="nucleotide sequence ID" value="NZ_FOGG01000020.1"/>
</dbReference>
<dbReference type="STRING" id="390241.SAMN04488023_12031"/>
<evidence type="ECO:0000313" key="3">
    <source>
        <dbReference type="Proteomes" id="UP000199572"/>
    </source>
</evidence>
<protein>
    <submittedName>
        <fullName evidence="2">Uncharacterized protein</fullName>
    </submittedName>
</protein>
<keyword evidence="3" id="KW-1185">Reference proteome</keyword>